<dbReference type="EMBL" id="SBLB01000012">
    <property type="protein sequence ID" value="RYC66715.1"/>
    <property type="molecule type" value="Genomic_DNA"/>
</dbReference>
<sequence>MSNERFDRLMKQNLESVRPGYQPSAWSRFRKRLPLGFWASLLPYGGWVLSALMLTGWMTTLYTLNTNQLVIKQLTKTLPVRTESVNLTPAPSAPAAPAVSTHRVDTVYVVQRTVVEHRYIREREANVQISGNQESNQVRSSNDPANRRQSRSERQADSARSGGILEESKPLAAPHPTTSDTDKRDQPSWSNTSGSRPDKPGSGDVISSNQARQILPSPTKGSIVDSANRVITEATAAIPVDSNQTLNGRSTLTKVDSVTQKPAKPEVIPSASEPAKESRPPFRLSSLQPRIGIETGATLDGVGVGPAIEFFPTENLGLSVGVQASQLQLEEHKELRDFNAATGAEFIEKYRAFLPAQYDQIKDISVRTSLVSLPVNLKYYVPLRRNWSLLFQTGTSFDIAAYQQVRYESYYQGNEQYHSFEVDAQPRFFHNFMFGAGVQYRRPRISAQLSPYYLYDFRSIVNTPAGSNVGIKASVWLDLFK</sequence>
<organism evidence="4 5">
    <name type="scientific">Spirosoma sordidisoli</name>
    <dbReference type="NCBI Taxonomy" id="2502893"/>
    <lineage>
        <taxon>Bacteria</taxon>
        <taxon>Pseudomonadati</taxon>
        <taxon>Bacteroidota</taxon>
        <taxon>Cytophagia</taxon>
        <taxon>Cytophagales</taxon>
        <taxon>Cytophagaceae</taxon>
        <taxon>Spirosoma</taxon>
    </lineage>
</organism>
<evidence type="ECO:0000313" key="4">
    <source>
        <dbReference type="EMBL" id="RYC66715.1"/>
    </source>
</evidence>
<keyword evidence="5" id="KW-1185">Reference proteome</keyword>
<reference evidence="4 5" key="1">
    <citation type="submission" date="2019-01" db="EMBL/GenBank/DDBJ databases">
        <title>Spirosoma flava sp. nov., a propanil-degrading bacterium isolated from herbicide-contaminated soil.</title>
        <authorList>
            <person name="Zhang L."/>
            <person name="Jiang J.-D."/>
        </authorList>
    </citation>
    <scope>NUCLEOTIDE SEQUENCE [LARGE SCALE GENOMIC DNA]</scope>
    <source>
        <strain evidence="4 5">TY50</strain>
    </source>
</reference>
<feature type="region of interest" description="Disordered" evidence="1">
    <location>
        <begin position="126"/>
        <end position="222"/>
    </location>
</feature>
<proteinExistence type="predicted"/>
<dbReference type="Proteomes" id="UP000290407">
    <property type="component" value="Unassembled WGS sequence"/>
</dbReference>
<evidence type="ECO:0000259" key="3">
    <source>
        <dbReference type="Pfam" id="PF13568"/>
    </source>
</evidence>
<keyword evidence="2" id="KW-0812">Transmembrane</keyword>
<evidence type="ECO:0000256" key="2">
    <source>
        <dbReference type="SAM" id="Phobius"/>
    </source>
</evidence>
<evidence type="ECO:0000313" key="5">
    <source>
        <dbReference type="Proteomes" id="UP000290407"/>
    </source>
</evidence>
<dbReference type="Pfam" id="PF13568">
    <property type="entry name" value="OMP_b-brl_2"/>
    <property type="match status" value="1"/>
</dbReference>
<feature type="compositionally biased region" description="Polar residues" evidence="1">
    <location>
        <begin position="127"/>
        <end position="144"/>
    </location>
</feature>
<comment type="caution">
    <text evidence="4">The sequence shown here is derived from an EMBL/GenBank/DDBJ whole genome shotgun (WGS) entry which is preliminary data.</text>
</comment>
<feature type="region of interest" description="Disordered" evidence="1">
    <location>
        <begin position="244"/>
        <end position="283"/>
    </location>
</feature>
<dbReference type="InterPro" id="IPR025665">
    <property type="entry name" value="Beta-barrel_OMP_2"/>
</dbReference>
<keyword evidence="2" id="KW-1133">Transmembrane helix</keyword>
<gene>
    <name evidence="4" type="ORF">EQG79_28170</name>
</gene>
<feature type="compositionally biased region" description="Polar residues" evidence="1">
    <location>
        <begin position="244"/>
        <end position="260"/>
    </location>
</feature>
<accession>A0A4Q2UH05</accession>
<name>A0A4Q2UH05_9BACT</name>
<keyword evidence="2" id="KW-0472">Membrane</keyword>
<dbReference type="AlphaFoldDB" id="A0A4Q2UH05"/>
<feature type="domain" description="Outer membrane protein beta-barrel" evidence="3">
    <location>
        <begin position="301"/>
        <end position="450"/>
    </location>
</feature>
<evidence type="ECO:0000256" key="1">
    <source>
        <dbReference type="SAM" id="MobiDB-lite"/>
    </source>
</evidence>
<feature type="transmembrane region" description="Helical" evidence="2">
    <location>
        <begin position="35"/>
        <end position="58"/>
    </location>
</feature>
<protein>
    <recommendedName>
        <fullName evidence="3">Outer membrane protein beta-barrel domain-containing protein</fullName>
    </recommendedName>
</protein>
<dbReference type="RefSeq" id="WP_129606155.1">
    <property type="nucleotide sequence ID" value="NZ_SBLB01000012.1"/>
</dbReference>